<feature type="active site" evidence="2">
    <location>
        <position position="128"/>
    </location>
</feature>
<keyword evidence="2" id="KW-0648">Protein biosynthesis</keyword>
<keyword evidence="2" id="KW-0408">Iron</keyword>
<dbReference type="PANTHER" id="PTHR10458:SF22">
    <property type="entry name" value="PEPTIDE DEFORMYLASE"/>
    <property type="match status" value="1"/>
</dbReference>
<evidence type="ECO:0000256" key="2">
    <source>
        <dbReference type="HAMAP-Rule" id="MF_00163"/>
    </source>
</evidence>
<proteinExistence type="inferred from homology"/>
<dbReference type="GO" id="GO:0042586">
    <property type="term" value="F:peptide deformylase activity"/>
    <property type="evidence" value="ECO:0007669"/>
    <property type="project" value="UniProtKB-UniRule"/>
</dbReference>
<dbReference type="PRINTS" id="PR01576">
    <property type="entry name" value="PDEFORMYLASE"/>
</dbReference>
<reference evidence="3 4" key="1">
    <citation type="submission" date="2020-04" db="EMBL/GenBank/DDBJ databases">
        <authorList>
            <person name="Hitch T.C.A."/>
            <person name="Wylensek D."/>
            <person name="Clavel T."/>
        </authorList>
    </citation>
    <scope>NUCLEOTIDE SEQUENCE [LARGE SCALE GENOMIC DNA]</scope>
    <source>
        <strain evidence="3 4">PG-130-P53-12</strain>
    </source>
</reference>
<keyword evidence="4" id="KW-1185">Reference proteome</keyword>
<sequence>MVREIVRDTALLRQPSLPATRKDGKAADDLLATLKAHAADCVGMAANMIGITKRIVAVRTGQAYLLLLNPVITARSPETYLAEEGCLSLDGVRPVRRHAWIEVTYCDRKFKRKQQRFTGLAAQIVQHEMDHLEGILI</sequence>
<dbReference type="RefSeq" id="WP_019541639.1">
    <property type="nucleotide sequence ID" value="NZ_JABAFA010000032.1"/>
</dbReference>
<dbReference type="PANTHER" id="PTHR10458">
    <property type="entry name" value="PEPTIDE DEFORMYLASE"/>
    <property type="match status" value="1"/>
</dbReference>
<dbReference type="CDD" id="cd00487">
    <property type="entry name" value="Pep_deformylase"/>
    <property type="match status" value="1"/>
</dbReference>
<dbReference type="PIRSF" id="PIRSF004749">
    <property type="entry name" value="Pep_def"/>
    <property type="match status" value="1"/>
</dbReference>
<accession>A0A848B563</accession>
<feature type="binding site" evidence="2">
    <location>
        <position position="127"/>
    </location>
    <ligand>
        <name>Fe cation</name>
        <dbReference type="ChEBI" id="CHEBI:24875"/>
    </ligand>
</feature>
<dbReference type="GO" id="GO:0046872">
    <property type="term" value="F:metal ion binding"/>
    <property type="evidence" value="ECO:0007669"/>
    <property type="project" value="UniProtKB-KW"/>
</dbReference>
<dbReference type="EC" id="3.5.1.88" evidence="2"/>
<dbReference type="InterPro" id="IPR023635">
    <property type="entry name" value="Peptide_deformylase"/>
</dbReference>
<comment type="function">
    <text evidence="2">Removes the formyl group from the N-terminal Met of newly synthesized proteins. Requires at least a dipeptide for an efficient rate of reaction. N-terminal L-methionine is a prerequisite for activity but the enzyme has broad specificity at other positions.</text>
</comment>
<dbReference type="Gene3D" id="3.90.45.10">
    <property type="entry name" value="Peptide deformylase"/>
    <property type="match status" value="1"/>
</dbReference>
<protein>
    <recommendedName>
        <fullName evidence="2">Peptide deformylase</fullName>
        <shortName evidence="2">PDF</shortName>
        <ecNumber evidence="2">3.5.1.88</ecNumber>
    </recommendedName>
    <alternativeName>
        <fullName evidence="2">Polypeptide deformylase</fullName>
    </alternativeName>
</protein>
<dbReference type="AlphaFoldDB" id="A0A848B563"/>
<feature type="binding site" evidence="2">
    <location>
        <position position="131"/>
    </location>
    <ligand>
        <name>Fe cation</name>
        <dbReference type="ChEBI" id="CHEBI:24875"/>
    </ligand>
</feature>
<dbReference type="Proteomes" id="UP000543804">
    <property type="component" value="Unassembled WGS sequence"/>
</dbReference>
<evidence type="ECO:0000256" key="1">
    <source>
        <dbReference type="ARBA" id="ARBA00010759"/>
    </source>
</evidence>
<keyword evidence="2" id="KW-0479">Metal-binding</keyword>
<evidence type="ECO:0000313" key="4">
    <source>
        <dbReference type="Proteomes" id="UP000543804"/>
    </source>
</evidence>
<evidence type="ECO:0000313" key="3">
    <source>
        <dbReference type="EMBL" id="NMD99449.1"/>
    </source>
</evidence>
<dbReference type="InterPro" id="IPR036821">
    <property type="entry name" value="Peptide_deformylase_sf"/>
</dbReference>
<dbReference type="SUPFAM" id="SSF56420">
    <property type="entry name" value="Peptide deformylase"/>
    <property type="match status" value="1"/>
</dbReference>
<dbReference type="NCBIfam" id="NF006670">
    <property type="entry name" value="PRK09218.1"/>
    <property type="match status" value="1"/>
</dbReference>
<feature type="binding site" evidence="2">
    <location>
        <position position="86"/>
    </location>
    <ligand>
        <name>Fe cation</name>
        <dbReference type="ChEBI" id="CHEBI:24875"/>
    </ligand>
</feature>
<comment type="catalytic activity">
    <reaction evidence="2">
        <text>N-terminal N-formyl-L-methionyl-[peptide] + H2O = N-terminal L-methionyl-[peptide] + formate</text>
        <dbReference type="Rhea" id="RHEA:24420"/>
        <dbReference type="Rhea" id="RHEA-COMP:10639"/>
        <dbReference type="Rhea" id="RHEA-COMP:10640"/>
        <dbReference type="ChEBI" id="CHEBI:15377"/>
        <dbReference type="ChEBI" id="CHEBI:15740"/>
        <dbReference type="ChEBI" id="CHEBI:49298"/>
        <dbReference type="ChEBI" id="CHEBI:64731"/>
        <dbReference type="EC" id="3.5.1.88"/>
    </reaction>
</comment>
<organism evidence="3 4">
    <name type="scientific">Selenomonas bovis</name>
    <dbReference type="NCBI Taxonomy" id="416586"/>
    <lineage>
        <taxon>Bacteria</taxon>
        <taxon>Bacillati</taxon>
        <taxon>Bacillota</taxon>
        <taxon>Negativicutes</taxon>
        <taxon>Selenomonadales</taxon>
        <taxon>Selenomonadaceae</taxon>
        <taxon>Selenomonas</taxon>
    </lineage>
</organism>
<gene>
    <name evidence="2" type="primary">def</name>
    <name evidence="3" type="ORF">HF878_08215</name>
</gene>
<comment type="caution">
    <text evidence="3">The sequence shown here is derived from an EMBL/GenBank/DDBJ whole genome shotgun (WGS) entry which is preliminary data.</text>
</comment>
<dbReference type="GO" id="GO:0006412">
    <property type="term" value="P:translation"/>
    <property type="evidence" value="ECO:0007669"/>
    <property type="project" value="UniProtKB-UniRule"/>
</dbReference>
<dbReference type="Pfam" id="PF01327">
    <property type="entry name" value="Pep_deformylase"/>
    <property type="match status" value="1"/>
</dbReference>
<dbReference type="EMBL" id="JABAFA010000032">
    <property type="protein sequence ID" value="NMD99449.1"/>
    <property type="molecule type" value="Genomic_DNA"/>
</dbReference>
<comment type="similarity">
    <text evidence="1 2">Belongs to the polypeptide deformylase family.</text>
</comment>
<comment type="cofactor">
    <cofactor evidence="2">
        <name>Fe(2+)</name>
        <dbReference type="ChEBI" id="CHEBI:29033"/>
    </cofactor>
    <text evidence="2">Binds 1 Fe(2+) ion.</text>
</comment>
<dbReference type="HAMAP" id="MF_00163">
    <property type="entry name" value="Pep_deformylase"/>
    <property type="match status" value="1"/>
</dbReference>
<keyword evidence="2 3" id="KW-0378">Hydrolase</keyword>
<name>A0A848B563_9FIRM</name>